<name>A0ABU5W134_9BACT</name>
<comment type="caution">
    <text evidence="2">The sequence shown here is derived from an EMBL/GenBank/DDBJ whole genome shotgun (WGS) entry which is preliminary data.</text>
</comment>
<proteinExistence type="predicted"/>
<keyword evidence="3" id="KW-1185">Reference proteome</keyword>
<dbReference type="Gene3D" id="2.40.70.10">
    <property type="entry name" value="Acid Proteases"/>
    <property type="match status" value="1"/>
</dbReference>
<protein>
    <submittedName>
        <fullName evidence="2">RimK/LysX family protein</fullName>
    </submittedName>
</protein>
<evidence type="ECO:0000313" key="2">
    <source>
        <dbReference type="EMBL" id="MEA9357980.1"/>
    </source>
</evidence>
<evidence type="ECO:0000259" key="1">
    <source>
        <dbReference type="Pfam" id="PF05618"/>
    </source>
</evidence>
<sequence length="149" mass="17429">MKEQKTDLEFVGWRETVSLPKFKLKELRAKIDTGAKTSALHADKIEFITVKGEQYVRFLFITEDGKHHYIKSPLIEERSIRSSNGDRTVRPVVKTEIKMGHHRFEIEVTLINRDLMGFKMLIGREALNGRFLINPSKHHMLKTKKEKLQ</sequence>
<dbReference type="InterPro" id="IPR021109">
    <property type="entry name" value="Peptidase_aspartic_dom_sf"/>
</dbReference>
<dbReference type="RefSeq" id="WP_323578188.1">
    <property type="nucleotide sequence ID" value="NZ_JAYGJQ010000002.1"/>
</dbReference>
<evidence type="ECO:0000313" key="3">
    <source>
        <dbReference type="Proteomes" id="UP001302274"/>
    </source>
</evidence>
<dbReference type="EMBL" id="JAYGJQ010000002">
    <property type="protein sequence ID" value="MEA9357980.1"/>
    <property type="molecule type" value="Genomic_DNA"/>
</dbReference>
<reference evidence="2 3" key="1">
    <citation type="submission" date="2023-11" db="EMBL/GenBank/DDBJ databases">
        <title>A Novel Polar Bacteriovorax (B. antarcticus) Isolated from the Biocrust in Antarctica.</title>
        <authorList>
            <person name="Mun W."/>
            <person name="Choi S.Y."/>
            <person name="Mitchell R.J."/>
        </authorList>
    </citation>
    <scope>NUCLEOTIDE SEQUENCE [LARGE SCALE GENOMIC DNA]</scope>
    <source>
        <strain evidence="2 3">PP10</strain>
    </source>
</reference>
<dbReference type="Pfam" id="PF05618">
    <property type="entry name" value="Zn_protease"/>
    <property type="match status" value="1"/>
</dbReference>
<dbReference type="PANTHER" id="PTHR38037">
    <property type="entry name" value="ZN_PROTEASE DOMAIN-CONTAINING PROTEIN"/>
    <property type="match status" value="1"/>
</dbReference>
<gene>
    <name evidence="2" type="ORF">SHI21_17240</name>
</gene>
<dbReference type="Proteomes" id="UP001302274">
    <property type="component" value="Unassembled WGS sequence"/>
</dbReference>
<dbReference type="PANTHER" id="PTHR38037:SF2">
    <property type="entry name" value="ATP-DEPENDENT ZINC PROTEASE DOMAIN-CONTAINING PROTEIN-RELATED"/>
    <property type="match status" value="1"/>
</dbReference>
<accession>A0ABU5W134</accession>
<dbReference type="InterPro" id="IPR008503">
    <property type="entry name" value="Asp_endopeptidase"/>
</dbReference>
<dbReference type="SUPFAM" id="SSF50630">
    <property type="entry name" value="Acid proteases"/>
    <property type="match status" value="1"/>
</dbReference>
<feature type="domain" description="Retropepsin-like aspartic endopeptidase" evidence="1">
    <location>
        <begin position="11"/>
        <end position="140"/>
    </location>
</feature>
<organism evidence="2 3">
    <name type="scientific">Bacteriovorax antarcticus</name>
    <dbReference type="NCBI Taxonomy" id="3088717"/>
    <lineage>
        <taxon>Bacteria</taxon>
        <taxon>Pseudomonadati</taxon>
        <taxon>Bdellovibrionota</taxon>
        <taxon>Bacteriovoracia</taxon>
        <taxon>Bacteriovoracales</taxon>
        <taxon>Bacteriovoracaceae</taxon>
        <taxon>Bacteriovorax</taxon>
    </lineage>
</organism>